<evidence type="ECO:0000256" key="1">
    <source>
        <dbReference type="ARBA" id="ARBA00010062"/>
    </source>
</evidence>
<dbReference type="InterPro" id="IPR028082">
    <property type="entry name" value="Peripla_BP_I"/>
</dbReference>
<sequence>MKSKTLRSGVAGLAAIALVLSGCGRDDDSDTEVAGITEEPCPNAVDESNGCIYLGAITDLTGPFSPIGAPMIEGAQAYWQNVNENGGIDGYEVDMVTHVRDSGYNETTHSQEYREIRDQILVLAHSLGTAHTNGILDDTRQQNILAVPASLGSNWLFEDGVLEFGTSYCAEAMNMVDYAVDELDATSVGMVHFPGDYGDDAANGAEIAAEERDVEFTRYTTAPGGTDEQTAVIQRILADRPDVVLLATSAIETGAIVGATVAQGYEGQFIGSTPTWSAGLMGSQAAPALEARYRSAATVAPWGFDSEGHNEMREFAESIGAEPNDWFVLGWAAQSVIRGLLQQAIENDDLTRAGVFETADQLTGLDTDGMFAEGAGDYSGEVNEHASRSTIFNRIEAGSPTGLVLEEEWYEGPTAADFEFTEACYLM</sequence>
<evidence type="ECO:0000313" key="5">
    <source>
        <dbReference type="Proteomes" id="UP000218810"/>
    </source>
</evidence>
<evidence type="ECO:0000256" key="2">
    <source>
        <dbReference type="ARBA" id="ARBA00022729"/>
    </source>
</evidence>
<dbReference type="RefSeq" id="WP_095717681.1">
    <property type="nucleotide sequence ID" value="NZ_NTGA01000012.1"/>
</dbReference>
<accession>A0A2A2WRD9</accession>
<dbReference type="AlphaFoldDB" id="A0A2A2WRD9"/>
<protein>
    <submittedName>
        <fullName evidence="4">Branched-chain amino acid ABC transporter substrate-binding protein</fullName>
    </submittedName>
</protein>
<keyword evidence="2" id="KW-0732">Signal</keyword>
<dbReference type="PROSITE" id="PS51257">
    <property type="entry name" value="PROKAR_LIPOPROTEIN"/>
    <property type="match status" value="1"/>
</dbReference>
<dbReference type="EMBL" id="NTGA01000012">
    <property type="protein sequence ID" value="PAY23772.1"/>
    <property type="molecule type" value="Genomic_DNA"/>
</dbReference>
<comment type="caution">
    <text evidence="4">The sequence shown here is derived from an EMBL/GenBank/DDBJ whole genome shotgun (WGS) entry which is preliminary data.</text>
</comment>
<dbReference type="Gene3D" id="3.40.50.2300">
    <property type="match status" value="2"/>
</dbReference>
<dbReference type="Proteomes" id="UP000218810">
    <property type="component" value="Unassembled WGS sequence"/>
</dbReference>
<dbReference type="Pfam" id="PF13458">
    <property type="entry name" value="Peripla_BP_6"/>
    <property type="match status" value="1"/>
</dbReference>
<dbReference type="InterPro" id="IPR028081">
    <property type="entry name" value="Leu-bd"/>
</dbReference>
<proteinExistence type="inferred from homology"/>
<evidence type="ECO:0000259" key="3">
    <source>
        <dbReference type="Pfam" id="PF13458"/>
    </source>
</evidence>
<dbReference type="SUPFAM" id="SSF53822">
    <property type="entry name" value="Periplasmic binding protein-like I"/>
    <property type="match status" value="1"/>
</dbReference>
<dbReference type="OrthoDB" id="4501457at2"/>
<keyword evidence="5" id="KW-1185">Reference proteome</keyword>
<dbReference type="PANTHER" id="PTHR47235">
    <property type="entry name" value="BLR6548 PROTEIN"/>
    <property type="match status" value="1"/>
</dbReference>
<name>A0A2A2WRD9_9ACTN</name>
<reference evidence="5" key="1">
    <citation type="submission" date="2017-09" db="EMBL/GenBank/DDBJ databases">
        <authorList>
            <person name="Zhang Y."/>
            <person name="Huang X."/>
            <person name="Liu J."/>
            <person name="Lu L."/>
            <person name="Peng K."/>
        </authorList>
    </citation>
    <scope>NUCLEOTIDE SEQUENCE [LARGE SCALE GENOMIC DNA]</scope>
    <source>
        <strain evidence="5">S-XJ-1</strain>
    </source>
</reference>
<organism evidence="4 5">
    <name type="scientific">Dietzia natronolimnaea</name>
    <dbReference type="NCBI Taxonomy" id="161920"/>
    <lineage>
        <taxon>Bacteria</taxon>
        <taxon>Bacillati</taxon>
        <taxon>Actinomycetota</taxon>
        <taxon>Actinomycetes</taxon>
        <taxon>Mycobacteriales</taxon>
        <taxon>Dietziaceae</taxon>
        <taxon>Dietzia</taxon>
    </lineage>
</organism>
<gene>
    <name evidence="4" type="ORF">CEY15_05885</name>
</gene>
<feature type="domain" description="Leucine-binding protein" evidence="3">
    <location>
        <begin position="52"/>
        <end position="388"/>
    </location>
</feature>
<evidence type="ECO:0000313" key="4">
    <source>
        <dbReference type="EMBL" id="PAY23772.1"/>
    </source>
</evidence>
<comment type="similarity">
    <text evidence="1">Belongs to the leucine-binding protein family.</text>
</comment>
<dbReference type="PANTHER" id="PTHR47235:SF1">
    <property type="entry name" value="BLR6548 PROTEIN"/>
    <property type="match status" value="1"/>
</dbReference>